<keyword evidence="9" id="KW-0411">Iron-sulfur</keyword>
<keyword evidence="6" id="KW-0235">DNA replication</keyword>
<dbReference type="GO" id="GO:0003677">
    <property type="term" value="F:DNA binding"/>
    <property type="evidence" value="ECO:0007669"/>
    <property type="project" value="UniProtKB-KW"/>
</dbReference>
<dbReference type="GO" id="GO:0046872">
    <property type="term" value="F:metal ion binding"/>
    <property type="evidence" value="ECO:0007669"/>
    <property type="project" value="UniProtKB-KW"/>
</dbReference>
<dbReference type="EMBL" id="JAOPHQ010005976">
    <property type="protein sequence ID" value="KAK0133663.1"/>
    <property type="molecule type" value="Genomic_DNA"/>
</dbReference>
<comment type="subunit">
    <text evidence="11">Heterodimer of a catalytic subunit PRIM1 and a regulatory subunit PRIM2, also known as the DNA primase complex. Interacts via (C-terminus) with PRIM1. Component of the alpha DNA polymerase complex (also known as the alpha DNA polymerase-primase complex) consisting of four subunits: the catalytic subunit POLA1, the regulatory subunit POLA2, and the primase complex subunits PRIM1 and PRIM2 respectively. Within the complex, POLA1 directly interacts with PRIM2.</text>
</comment>
<dbReference type="GO" id="GO:0005658">
    <property type="term" value="C:alpha DNA polymerase:primase complex"/>
    <property type="evidence" value="ECO:0007669"/>
    <property type="project" value="TreeGrafter"/>
</dbReference>
<evidence type="ECO:0000256" key="8">
    <source>
        <dbReference type="ARBA" id="ARBA00023004"/>
    </source>
</evidence>
<sequence>MLILLVIIIIGTGGPGRYRWPWPVPVGLAGTGGPGRYRWAQYGQSLCPNNLQKKSHISSSSSSPTRATSYLAWTRGSTDDGYTETASIAAVPARRDEAKRRPASSFFFSSFFFVFFFKQKKKGERKENPLRSDRSVTRTMQFGSRQRKLIANPQTELYRHCLQFYAQPPLENISLTEFETFAVERLKLLKTVENLGVSYVKSSDQYTNKLDSEFSNLHFPYKTEVDDKKPHIGPSEYEKRRKDHISHFILRLAYCQTEDLRRWFIQQEVDLFRYRFNCLNSKSKTQFLHHNNLHYDTVSLEEKKVLSEKLINSSYAGSACKVEEQDFYKVPFQDALDLVRTRKVYLKAGYVYIPHQDIVIIVLNDFRTRLSKALALTARSLPTVLSDERLQPLLSHLSHAYVGQDYSIQKSVGKISLEQIDLLAGKSFPLCMRQLHQSLRETHHLRHGGRMQYGLFLKGIGLTLEQALQFWRSEFTKGKVDMDKFDKAYAYSIRHMFGKEGKRTDYTPYSCMKVILSNPPSQGDHHGCPFRHSDAELLKQKLQSYKVSPSGIAQILDLVKGMHYQLACQKYFELTHNIEDSGFSLNHPNQYFLESQKLLGGGREVKREVDPPQRGPDAAVKQPPNPQALAEMTEDLDAYFQDG</sequence>
<keyword evidence="10" id="KW-0238">DNA-binding</keyword>
<feature type="region of interest" description="Disordered" evidence="13">
    <location>
        <begin position="602"/>
        <end position="627"/>
    </location>
</feature>
<evidence type="ECO:0000256" key="10">
    <source>
        <dbReference type="ARBA" id="ARBA00023125"/>
    </source>
</evidence>
<dbReference type="AlphaFoldDB" id="A0AA47M4P9"/>
<organism evidence="16 17">
    <name type="scientific">Merluccius polli</name>
    <name type="common">Benguela hake</name>
    <name type="synonym">Merluccius cadenati</name>
    <dbReference type="NCBI Taxonomy" id="89951"/>
    <lineage>
        <taxon>Eukaryota</taxon>
        <taxon>Metazoa</taxon>
        <taxon>Chordata</taxon>
        <taxon>Craniata</taxon>
        <taxon>Vertebrata</taxon>
        <taxon>Euteleostomi</taxon>
        <taxon>Actinopterygii</taxon>
        <taxon>Neopterygii</taxon>
        <taxon>Teleostei</taxon>
        <taxon>Neoteleostei</taxon>
        <taxon>Acanthomorphata</taxon>
        <taxon>Zeiogadaria</taxon>
        <taxon>Gadariae</taxon>
        <taxon>Gadiformes</taxon>
        <taxon>Gadoidei</taxon>
        <taxon>Merlucciidae</taxon>
        <taxon>Merluccius</taxon>
    </lineage>
</organism>
<dbReference type="InterPro" id="IPR007238">
    <property type="entry name" value="DNA_primase_lsu_euk/arc"/>
</dbReference>
<dbReference type="PANTHER" id="PTHR10537">
    <property type="entry name" value="DNA PRIMASE LARGE SUBUNIT"/>
    <property type="match status" value="1"/>
</dbReference>
<evidence type="ECO:0000256" key="11">
    <source>
        <dbReference type="ARBA" id="ARBA00061902"/>
    </source>
</evidence>
<dbReference type="GO" id="GO:0006269">
    <property type="term" value="P:DNA replication, synthesis of primer"/>
    <property type="evidence" value="ECO:0007669"/>
    <property type="project" value="UniProtKB-KW"/>
</dbReference>
<dbReference type="Gene3D" id="1.20.930.80">
    <property type="match status" value="1"/>
</dbReference>
<name>A0AA47M4P9_MERPO</name>
<keyword evidence="17" id="KW-1185">Reference proteome</keyword>
<feature type="domain" description="DNA primase large subunit C-terminal" evidence="15">
    <location>
        <begin position="423"/>
        <end position="592"/>
    </location>
</feature>
<evidence type="ECO:0000313" key="17">
    <source>
        <dbReference type="Proteomes" id="UP001174136"/>
    </source>
</evidence>
<feature type="chain" id="PRO_5041348011" description="DNA primase large subunit" evidence="14">
    <location>
        <begin position="17"/>
        <end position="643"/>
    </location>
</feature>
<dbReference type="GO" id="GO:0006270">
    <property type="term" value="P:DNA replication initiation"/>
    <property type="evidence" value="ECO:0007669"/>
    <property type="project" value="TreeGrafter"/>
</dbReference>
<protein>
    <recommendedName>
        <fullName evidence="3">DNA primase large subunit</fullName>
    </recommendedName>
    <alternativeName>
        <fullName evidence="12">DNA primase 58 kDa subunit</fullName>
    </alternativeName>
</protein>
<evidence type="ECO:0000313" key="16">
    <source>
        <dbReference type="EMBL" id="KAK0133663.1"/>
    </source>
</evidence>
<dbReference type="Pfam" id="PF26466">
    <property type="entry name" value="DNA_primase_lrg_N"/>
    <property type="match status" value="1"/>
</dbReference>
<dbReference type="InterPro" id="IPR016558">
    <property type="entry name" value="DNA_primase_lsu_euk"/>
</dbReference>
<evidence type="ECO:0000256" key="5">
    <source>
        <dbReference type="ARBA" id="ARBA00022515"/>
    </source>
</evidence>
<evidence type="ECO:0000256" key="13">
    <source>
        <dbReference type="SAM" id="MobiDB-lite"/>
    </source>
</evidence>
<comment type="cofactor">
    <cofactor evidence="1">
        <name>[4Fe-4S] cluster</name>
        <dbReference type="ChEBI" id="CHEBI:49883"/>
    </cofactor>
</comment>
<proteinExistence type="inferred from homology"/>
<feature type="signal peptide" evidence="14">
    <location>
        <begin position="1"/>
        <end position="16"/>
    </location>
</feature>
<keyword evidence="8" id="KW-0408">Iron</keyword>
<evidence type="ECO:0000256" key="12">
    <source>
        <dbReference type="ARBA" id="ARBA00080636"/>
    </source>
</evidence>
<comment type="similarity">
    <text evidence="2">Belongs to the eukaryotic-type primase large subunit family.</text>
</comment>
<keyword evidence="7" id="KW-0479">Metal-binding</keyword>
<keyword evidence="5" id="KW-0639">Primosome</keyword>
<dbReference type="GO" id="GO:0051539">
    <property type="term" value="F:4 iron, 4 sulfur cluster binding"/>
    <property type="evidence" value="ECO:0007669"/>
    <property type="project" value="UniProtKB-KW"/>
</dbReference>
<evidence type="ECO:0000259" key="15">
    <source>
        <dbReference type="Pfam" id="PF04104"/>
    </source>
</evidence>
<evidence type="ECO:0000256" key="6">
    <source>
        <dbReference type="ARBA" id="ARBA00022705"/>
    </source>
</evidence>
<dbReference type="Pfam" id="PF04104">
    <property type="entry name" value="DNA_primase_lrg"/>
    <property type="match status" value="1"/>
</dbReference>
<evidence type="ECO:0000256" key="4">
    <source>
        <dbReference type="ARBA" id="ARBA00022485"/>
    </source>
</evidence>
<keyword evidence="14" id="KW-0732">Signal</keyword>
<evidence type="ECO:0000256" key="7">
    <source>
        <dbReference type="ARBA" id="ARBA00022723"/>
    </source>
</evidence>
<dbReference type="CDD" id="cd07322">
    <property type="entry name" value="PriL_PriS_Eukaryotic"/>
    <property type="match status" value="1"/>
</dbReference>
<dbReference type="FunFam" id="1.20.930.80:FF:000001">
    <property type="entry name" value="DNA primase large subunit"/>
    <property type="match status" value="1"/>
</dbReference>
<gene>
    <name evidence="16" type="primary">Prim2</name>
    <name evidence="16" type="ORF">N1851_030798</name>
</gene>
<dbReference type="Proteomes" id="UP001174136">
    <property type="component" value="Unassembled WGS sequence"/>
</dbReference>
<evidence type="ECO:0000256" key="2">
    <source>
        <dbReference type="ARBA" id="ARBA00010564"/>
    </source>
</evidence>
<keyword evidence="4" id="KW-0004">4Fe-4S</keyword>
<evidence type="ECO:0000256" key="1">
    <source>
        <dbReference type="ARBA" id="ARBA00001966"/>
    </source>
</evidence>
<reference evidence="16" key="1">
    <citation type="journal article" date="2023" name="Front. Mar. Sci.">
        <title>A new Merluccius polli reference genome to investigate the effects of global change in West African waters.</title>
        <authorList>
            <person name="Mateo J.L."/>
            <person name="Blanco-Fernandez C."/>
            <person name="Garcia-Vazquez E."/>
            <person name="Machado-Schiaffino G."/>
        </authorList>
    </citation>
    <scope>NUCLEOTIDE SEQUENCE</scope>
    <source>
        <strain evidence="16">C29</strain>
        <tissue evidence="16">Fin</tissue>
    </source>
</reference>
<evidence type="ECO:0000256" key="14">
    <source>
        <dbReference type="SAM" id="SignalP"/>
    </source>
</evidence>
<accession>A0AA47M4P9</accession>
<evidence type="ECO:0000256" key="9">
    <source>
        <dbReference type="ARBA" id="ARBA00023014"/>
    </source>
</evidence>
<comment type="caution">
    <text evidence="16">The sequence shown here is derived from an EMBL/GenBank/DDBJ whole genome shotgun (WGS) entry which is preliminary data.</text>
</comment>
<dbReference type="InterPro" id="IPR058560">
    <property type="entry name" value="DNA_primase_C"/>
</dbReference>
<dbReference type="PANTHER" id="PTHR10537:SF3">
    <property type="entry name" value="DNA PRIMASE LARGE SUBUNIT"/>
    <property type="match status" value="1"/>
</dbReference>
<evidence type="ECO:0000256" key="3">
    <source>
        <dbReference type="ARBA" id="ARBA00019038"/>
    </source>
</evidence>